<gene>
    <name evidence="2" type="ORF">N789_03395</name>
</gene>
<dbReference type="InterPro" id="IPR050194">
    <property type="entry name" value="Glycosyltransferase_grp1"/>
</dbReference>
<dbReference type="PANTHER" id="PTHR45947">
    <property type="entry name" value="SULFOQUINOVOSYL TRANSFERASE SQD2"/>
    <property type="match status" value="1"/>
</dbReference>
<proteinExistence type="predicted"/>
<dbReference type="eggNOG" id="COG0438">
    <property type="taxonomic scope" value="Bacteria"/>
</dbReference>
<evidence type="ECO:0000313" key="3">
    <source>
        <dbReference type="Proteomes" id="UP000029385"/>
    </source>
</evidence>
<dbReference type="GO" id="GO:0016757">
    <property type="term" value="F:glycosyltransferase activity"/>
    <property type="evidence" value="ECO:0007669"/>
    <property type="project" value="InterPro"/>
</dbReference>
<accession>A0A091BL68</accession>
<evidence type="ECO:0000259" key="1">
    <source>
        <dbReference type="Pfam" id="PF00534"/>
    </source>
</evidence>
<dbReference type="Pfam" id="PF00534">
    <property type="entry name" value="Glycos_transf_1"/>
    <property type="match status" value="1"/>
</dbReference>
<dbReference type="InterPro" id="IPR001296">
    <property type="entry name" value="Glyco_trans_1"/>
</dbReference>
<comment type="caution">
    <text evidence="2">The sequence shown here is derived from an EMBL/GenBank/DDBJ whole genome shotgun (WGS) entry which is preliminary data.</text>
</comment>
<dbReference type="EMBL" id="AVCI01000001">
    <property type="protein sequence ID" value="KFN45080.1"/>
    <property type="molecule type" value="Genomic_DNA"/>
</dbReference>
<feature type="domain" description="Glycosyl transferase family 1" evidence="1">
    <location>
        <begin position="50"/>
        <end position="209"/>
    </location>
</feature>
<dbReference type="SUPFAM" id="SSF53756">
    <property type="entry name" value="UDP-Glycosyltransferase/glycogen phosphorylase"/>
    <property type="match status" value="1"/>
</dbReference>
<protein>
    <recommendedName>
        <fullName evidence="1">Glycosyl transferase family 1 domain-containing protein</fullName>
    </recommendedName>
</protein>
<sequence>MVRLGQALFFAKTVPSEPVRTAHPPREREQVFVLPNPLDLARFEGISDQPPSDPPTILTVGRFMEEKNQTELIEAFALLAADYPTWTLRLVGDGVMREELERVVEKNRLSTRVEMPGATQEVAAEYRAASIVAVPSLYESFGMVTAEAQASGRPVIGFADCSGTNELIENEKNGLLVAGGSARVASLAAGLRRLMDDAALRARLGAAGPRSVDQFSIERVVDVWENFLQACKAGTLYH</sequence>
<dbReference type="STRING" id="1121015.GCA_000420545_01624"/>
<organism evidence="2 3">
    <name type="scientific">Arenimonas oryziterrae DSM 21050 = YC6267</name>
    <dbReference type="NCBI Taxonomy" id="1121015"/>
    <lineage>
        <taxon>Bacteria</taxon>
        <taxon>Pseudomonadati</taxon>
        <taxon>Pseudomonadota</taxon>
        <taxon>Gammaproteobacteria</taxon>
        <taxon>Lysobacterales</taxon>
        <taxon>Lysobacteraceae</taxon>
        <taxon>Arenimonas</taxon>
    </lineage>
</organism>
<dbReference type="PANTHER" id="PTHR45947:SF3">
    <property type="entry name" value="SULFOQUINOVOSYL TRANSFERASE SQD2"/>
    <property type="match status" value="1"/>
</dbReference>
<keyword evidence="3" id="KW-1185">Reference proteome</keyword>
<reference evidence="2 3" key="1">
    <citation type="submission" date="2013-09" db="EMBL/GenBank/DDBJ databases">
        <title>Genome sequencing of Arenimonas oryziterrae.</title>
        <authorList>
            <person name="Chen F."/>
            <person name="Wang G."/>
        </authorList>
    </citation>
    <scope>NUCLEOTIDE SEQUENCE [LARGE SCALE GENOMIC DNA]</scope>
    <source>
        <strain evidence="2 3">YC6267</strain>
    </source>
</reference>
<name>A0A091BL68_9GAMM</name>
<dbReference type="AlphaFoldDB" id="A0A091BL68"/>
<dbReference type="Proteomes" id="UP000029385">
    <property type="component" value="Unassembled WGS sequence"/>
</dbReference>
<dbReference type="Gene3D" id="3.40.50.2000">
    <property type="entry name" value="Glycogen Phosphorylase B"/>
    <property type="match status" value="2"/>
</dbReference>
<evidence type="ECO:0000313" key="2">
    <source>
        <dbReference type="EMBL" id="KFN45080.1"/>
    </source>
</evidence>
<dbReference type="PATRIC" id="fig|1121015.4.peg.669"/>